<dbReference type="EMBL" id="BDIP01005985">
    <property type="protein sequence ID" value="GIQ90275.1"/>
    <property type="molecule type" value="Genomic_DNA"/>
</dbReference>
<feature type="compositionally biased region" description="Basic residues" evidence="1">
    <location>
        <begin position="147"/>
        <end position="161"/>
    </location>
</feature>
<keyword evidence="3" id="KW-1185">Reference proteome</keyword>
<dbReference type="Gene3D" id="2.120.10.80">
    <property type="entry name" value="Kelch-type beta propeller"/>
    <property type="match status" value="1"/>
</dbReference>
<evidence type="ECO:0000313" key="3">
    <source>
        <dbReference type="Proteomes" id="UP000265618"/>
    </source>
</evidence>
<proteinExistence type="predicted"/>
<dbReference type="InterPro" id="IPR011043">
    <property type="entry name" value="Gal_Oxase/kelch_b-propeller"/>
</dbReference>
<name>A0A9K3D8D2_9EUKA</name>
<feature type="non-terminal residue" evidence="2">
    <location>
        <position position="1"/>
    </location>
</feature>
<sequence>MSPWIYTTTLDGHDVPKHRERERDKDNKWVTIGHHQCLAMPSGHLYSLGSDDTLGMEVIPLPDALHSMHRGDWELYSINGLVYVMCQTVMYQLSLDTYTWRVTNIPPRPEVPPQCTSVSFVLDGCMYAVHSTYLESDTDGSETSMFRGRRARRPGGRKTTVKTHRFDPEREADGWITLPFSTPTPRVRGKRVAVGVVASKAYIICRFGCLWTFTSLKGWSCVKLTLYDVPIDTPHIGPASVWTLPERYRGALTLHGIGRVLLVIGDIRRQATDSSTLGDTSVLAYDTVSGRLVDCGGVLGGGRVSVGNTGSDSICFSDAVLLPSRIQHSEGVCPVHLVRPAVYCHTYIGEGEERDVAWEQ</sequence>
<feature type="region of interest" description="Disordered" evidence="1">
    <location>
        <begin position="140"/>
        <end position="161"/>
    </location>
</feature>
<dbReference type="AlphaFoldDB" id="A0A9K3D8D2"/>
<dbReference type="SUPFAM" id="SSF50965">
    <property type="entry name" value="Galactose oxidase, central domain"/>
    <property type="match status" value="1"/>
</dbReference>
<gene>
    <name evidence="2" type="ORF">KIPB_013009</name>
</gene>
<dbReference type="Proteomes" id="UP000265618">
    <property type="component" value="Unassembled WGS sequence"/>
</dbReference>
<organism evidence="2 3">
    <name type="scientific">Kipferlia bialata</name>
    <dbReference type="NCBI Taxonomy" id="797122"/>
    <lineage>
        <taxon>Eukaryota</taxon>
        <taxon>Metamonada</taxon>
        <taxon>Carpediemonas-like organisms</taxon>
        <taxon>Kipferlia</taxon>
    </lineage>
</organism>
<comment type="caution">
    <text evidence="2">The sequence shown here is derived from an EMBL/GenBank/DDBJ whole genome shotgun (WGS) entry which is preliminary data.</text>
</comment>
<evidence type="ECO:0000256" key="1">
    <source>
        <dbReference type="SAM" id="MobiDB-lite"/>
    </source>
</evidence>
<dbReference type="InterPro" id="IPR015915">
    <property type="entry name" value="Kelch-typ_b-propeller"/>
</dbReference>
<protein>
    <submittedName>
        <fullName evidence="2">Uncharacterized protein</fullName>
    </submittedName>
</protein>
<evidence type="ECO:0000313" key="2">
    <source>
        <dbReference type="EMBL" id="GIQ90275.1"/>
    </source>
</evidence>
<reference evidence="2 3" key="1">
    <citation type="journal article" date="2018" name="PLoS ONE">
        <title>The draft genome of Kipferlia bialata reveals reductive genome evolution in fornicate parasites.</title>
        <authorList>
            <person name="Tanifuji G."/>
            <person name="Takabayashi S."/>
            <person name="Kume K."/>
            <person name="Takagi M."/>
            <person name="Nakayama T."/>
            <person name="Kamikawa R."/>
            <person name="Inagaki Y."/>
            <person name="Hashimoto T."/>
        </authorList>
    </citation>
    <scope>NUCLEOTIDE SEQUENCE [LARGE SCALE GENOMIC DNA]</scope>
    <source>
        <strain evidence="2">NY0173</strain>
    </source>
</reference>
<accession>A0A9K3D8D2</accession>